<gene>
    <name evidence="1" type="ORF">A3J62_02090</name>
</gene>
<evidence type="ECO:0000313" key="1">
    <source>
        <dbReference type="EMBL" id="OGY46935.1"/>
    </source>
</evidence>
<reference evidence="1 2" key="1">
    <citation type="journal article" date="2016" name="Nat. Commun.">
        <title>Thousands of microbial genomes shed light on interconnected biogeochemical processes in an aquifer system.</title>
        <authorList>
            <person name="Anantharaman K."/>
            <person name="Brown C.T."/>
            <person name="Hug L.A."/>
            <person name="Sharon I."/>
            <person name="Castelle C.J."/>
            <person name="Probst A.J."/>
            <person name="Thomas B.C."/>
            <person name="Singh A."/>
            <person name="Wilkins M.J."/>
            <person name="Karaoz U."/>
            <person name="Brodie E.L."/>
            <person name="Williams K.H."/>
            <person name="Hubbard S.S."/>
            <person name="Banfield J.F."/>
        </authorList>
    </citation>
    <scope>NUCLEOTIDE SEQUENCE [LARGE SCALE GENOMIC DNA]</scope>
</reference>
<dbReference type="AlphaFoldDB" id="A0A1G1Y3L9"/>
<accession>A0A1G1Y3L9</accession>
<comment type="caution">
    <text evidence="1">The sequence shown here is derived from an EMBL/GenBank/DDBJ whole genome shotgun (WGS) entry which is preliminary data.</text>
</comment>
<organism evidence="1 2">
    <name type="scientific">Candidatus Buchananbacteria bacterium RIFCSPHIGHO2_02_FULL_38_8</name>
    <dbReference type="NCBI Taxonomy" id="1797538"/>
    <lineage>
        <taxon>Bacteria</taxon>
        <taxon>Candidatus Buchananiibacteriota</taxon>
    </lineage>
</organism>
<proteinExistence type="predicted"/>
<protein>
    <recommendedName>
        <fullName evidence="3">Nucleotide-diphospho-sugar transferase domain-containing protein</fullName>
    </recommendedName>
</protein>
<sequence length="300" mass="35405">MNLRKLKLELFYLRKAFFQYKSGFKYIYNKYFFAPRVLKINKPLEKPINNSDLSVHILTCHKDLIMTIWSLASFYSNMDVVGELFIHNDGSLNQNDQNILKKFFPSSKIINPKHLFENHNTELEKYPIIKKFRSELTNYFLLKKLIDPYFVSNKKFHLIIDSDLLWFLSPKDISTNIAEDCRWSLMMKNNNNCYVHFKNGRLDDNLATFNSGIVLYDKINFSLDKLSDYLEKIDTNNKENAHFIEQVGYAYCLNNPVQLAEDLYTIKGSVESKTVVKHYTSPRRPLLFTEGLEFLKSRIL</sequence>
<dbReference type="EMBL" id="MHIH01000063">
    <property type="protein sequence ID" value="OGY46935.1"/>
    <property type="molecule type" value="Genomic_DNA"/>
</dbReference>
<name>A0A1G1Y3L9_9BACT</name>
<evidence type="ECO:0000313" key="2">
    <source>
        <dbReference type="Proteomes" id="UP000178747"/>
    </source>
</evidence>
<dbReference type="Proteomes" id="UP000178747">
    <property type="component" value="Unassembled WGS sequence"/>
</dbReference>
<evidence type="ECO:0008006" key="3">
    <source>
        <dbReference type="Google" id="ProtNLM"/>
    </source>
</evidence>